<dbReference type="PANTHER" id="PTHR21310">
    <property type="entry name" value="AMINOGLYCOSIDE PHOSPHOTRANSFERASE-RELATED-RELATED"/>
    <property type="match status" value="1"/>
</dbReference>
<dbReference type="InterPro" id="IPR011009">
    <property type="entry name" value="Kinase-like_dom_sf"/>
</dbReference>
<dbReference type="EMBL" id="LSBH01000006">
    <property type="protein sequence ID" value="OAQ77719.1"/>
    <property type="molecule type" value="Genomic_DNA"/>
</dbReference>
<feature type="region of interest" description="Disordered" evidence="1">
    <location>
        <begin position="440"/>
        <end position="481"/>
    </location>
</feature>
<dbReference type="GO" id="GO:0016301">
    <property type="term" value="F:kinase activity"/>
    <property type="evidence" value="ECO:0007669"/>
    <property type="project" value="UniProtKB-KW"/>
</dbReference>
<dbReference type="Pfam" id="PF01636">
    <property type="entry name" value="APH"/>
    <property type="match status" value="1"/>
</dbReference>
<gene>
    <name evidence="3" type="ORF">VFPBJ_08191</name>
</gene>
<evidence type="ECO:0000259" key="2">
    <source>
        <dbReference type="Pfam" id="PF01636"/>
    </source>
</evidence>
<comment type="caution">
    <text evidence="3">The sequence shown here is derived from an EMBL/GenBank/DDBJ whole genome shotgun (WGS) entry which is preliminary data.</text>
</comment>
<reference evidence="3 4" key="1">
    <citation type="submission" date="2016-01" db="EMBL/GenBank/DDBJ databases">
        <title>Biosynthesis of antibiotic leucinostatins and their inhibition on Phytophthora in bio-control Purpureocillium lilacinum.</title>
        <authorList>
            <person name="Wang G."/>
            <person name="Liu Z."/>
            <person name="Lin R."/>
            <person name="Li E."/>
            <person name="Mao Z."/>
            <person name="Ling J."/>
            <person name="Yin W."/>
            <person name="Xie B."/>
        </authorList>
    </citation>
    <scope>NUCLEOTIDE SEQUENCE [LARGE SCALE GENOMIC DNA]</scope>
    <source>
        <strain evidence="3">PLBJ-1</strain>
    </source>
</reference>
<name>A0A179GKS8_PURLI</name>
<sequence length="497" mass="54721">MEQDLDHGRPPTPPHHPTAGVRVHRHEIEAIVACAFPSSELASVTQLDSGKSYNNRIYFLELRHSPSESAPQRAVLKVNGRFFGANKVQNEVACFQLLEKYCPDVPTPRALAWSEDGTKVTIDTRFKQGACSLSLPPGVDNLEHGGWILMSQVPGNPVAVDDLDQATLALLGGQLGDIVASLRQNVPPQQYCGNVLLPHGDPGSHIVPRLDGSSLTIRDILQEGIKTDEPVTSANAYYKLRLEDKLRELETSDTYAPNRAIAQPLRAFISETLPHLELAGDGIPAGEFVLTHYDLSPRNVLVSGTPPRITGLVDFEFAGFFSPVEEFLNDYIGNAGDWPQVFYDSYLKRLRARGVATPAHGFDPDVWNLNHWLETLAGRIAPWELPGGCTDEELREKLREAEVDVREMLKKLTGSTRFATLFASQDPEVLQYAHNVATAGTQKGHESQAKSGFKDLTQGTRDSEKSKKGILWRDADPNSGEPTKVLVICKTCMSEES</sequence>
<dbReference type="SUPFAM" id="SSF56112">
    <property type="entry name" value="Protein kinase-like (PK-like)"/>
    <property type="match status" value="1"/>
</dbReference>
<dbReference type="Proteomes" id="UP000078240">
    <property type="component" value="Unassembled WGS sequence"/>
</dbReference>
<feature type="compositionally biased region" description="Basic and acidic residues" evidence="1">
    <location>
        <begin position="461"/>
        <end position="476"/>
    </location>
</feature>
<proteinExistence type="predicted"/>
<organism evidence="3 4">
    <name type="scientific">Purpureocillium lilacinum</name>
    <name type="common">Paecilomyces lilacinus</name>
    <dbReference type="NCBI Taxonomy" id="33203"/>
    <lineage>
        <taxon>Eukaryota</taxon>
        <taxon>Fungi</taxon>
        <taxon>Dikarya</taxon>
        <taxon>Ascomycota</taxon>
        <taxon>Pezizomycotina</taxon>
        <taxon>Sordariomycetes</taxon>
        <taxon>Hypocreomycetidae</taxon>
        <taxon>Hypocreales</taxon>
        <taxon>Ophiocordycipitaceae</taxon>
        <taxon>Purpureocillium</taxon>
    </lineage>
</organism>
<feature type="domain" description="Aminoglycoside phosphotransferase" evidence="2">
    <location>
        <begin position="53"/>
        <end position="328"/>
    </location>
</feature>
<keyword evidence="3" id="KW-0808">Transferase</keyword>
<dbReference type="InterPro" id="IPR002575">
    <property type="entry name" value="Aminoglycoside_PTrfase"/>
</dbReference>
<accession>A0A179GKS8</accession>
<dbReference type="AlphaFoldDB" id="A0A179GKS8"/>
<protein>
    <submittedName>
        <fullName evidence="3">Protein kinase-like protein</fullName>
    </submittedName>
</protein>
<dbReference type="OrthoDB" id="2906425at2759"/>
<evidence type="ECO:0000256" key="1">
    <source>
        <dbReference type="SAM" id="MobiDB-lite"/>
    </source>
</evidence>
<evidence type="ECO:0000313" key="3">
    <source>
        <dbReference type="EMBL" id="OAQ77719.1"/>
    </source>
</evidence>
<evidence type="ECO:0000313" key="4">
    <source>
        <dbReference type="Proteomes" id="UP000078240"/>
    </source>
</evidence>
<dbReference type="InterPro" id="IPR051678">
    <property type="entry name" value="AGP_Transferase"/>
</dbReference>
<dbReference type="Gene3D" id="3.90.1200.10">
    <property type="match status" value="1"/>
</dbReference>
<keyword evidence="3" id="KW-0418">Kinase</keyword>